<reference evidence="2" key="1">
    <citation type="submission" date="2020-07" db="EMBL/GenBank/DDBJ databases">
        <authorList>
            <person name="Lin J."/>
        </authorList>
    </citation>
    <scope>NUCLEOTIDE SEQUENCE</scope>
</reference>
<evidence type="ECO:0000313" key="2">
    <source>
        <dbReference type="EMBL" id="CAD1817799.1"/>
    </source>
</evidence>
<proteinExistence type="predicted"/>
<sequence>MNQILEMKCSLLFLFITIVGRAITKYGSRKGQDGSSTIFISNRETYVCHDVHEIRHCSSNGAISRYMANFGCKHWNIVKWVLRYFSGVADLSLYYGFVSLECVKYMNAHFAENRDRRKSTTSYIFSMSSGAIN</sequence>
<feature type="signal peptide" evidence="1">
    <location>
        <begin position="1"/>
        <end position="22"/>
    </location>
</feature>
<feature type="chain" id="PRO_5028068732" evidence="1">
    <location>
        <begin position="23"/>
        <end position="133"/>
    </location>
</feature>
<accession>A0A6V7NGQ8</accession>
<dbReference type="EMBL" id="LR862138">
    <property type="protein sequence ID" value="CAD1817799.1"/>
    <property type="molecule type" value="Genomic_DNA"/>
</dbReference>
<dbReference type="AlphaFoldDB" id="A0A6V7NGQ8"/>
<protein>
    <submittedName>
        <fullName evidence="2">Uncharacterized protein</fullName>
    </submittedName>
</protein>
<keyword evidence="1" id="KW-0732">Signal</keyword>
<evidence type="ECO:0000256" key="1">
    <source>
        <dbReference type="SAM" id="SignalP"/>
    </source>
</evidence>
<gene>
    <name evidence="2" type="ORF">CB5_LOCUS1010</name>
</gene>
<organism evidence="2">
    <name type="scientific">Ananas comosus var. bracteatus</name>
    <name type="common">red pineapple</name>
    <dbReference type="NCBI Taxonomy" id="296719"/>
    <lineage>
        <taxon>Eukaryota</taxon>
        <taxon>Viridiplantae</taxon>
        <taxon>Streptophyta</taxon>
        <taxon>Embryophyta</taxon>
        <taxon>Tracheophyta</taxon>
        <taxon>Spermatophyta</taxon>
        <taxon>Magnoliopsida</taxon>
        <taxon>Liliopsida</taxon>
        <taxon>Poales</taxon>
        <taxon>Bromeliaceae</taxon>
        <taxon>Bromelioideae</taxon>
        <taxon>Ananas</taxon>
    </lineage>
</organism>
<name>A0A6V7NGQ8_ANACO</name>